<evidence type="ECO:0000256" key="9">
    <source>
        <dbReference type="ARBA" id="ARBA00023316"/>
    </source>
</evidence>
<proteinExistence type="inferred from homology"/>
<dbReference type="InterPro" id="IPR035911">
    <property type="entry name" value="MurE/MurF_N"/>
</dbReference>
<protein>
    <recommendedName>
        <fullName evidence="10 11">UDP-N-acetylmuramoyl-tripeptide--D-alanyl-D-alanine ligase</fullName>
        <ecNumber evidence="10 11">6.3.2.10</ecNumber>
    </recommendedName>
    <alternativeName>
        <fullName evidence="10">D-alanyl-D-alanine-adding enzyme</fullName>
    </alternativeName>
</protein>
<gene>
    <name evidence="10" type="primary">murF</name>
    <name evidence="15" type="ORF">BP422_05380</name>
</gene>
<dbReference type="GO" id="GO:0008360">
    <property type="term" value="P:regulation of cell shape"/>
    <property type="evidence" value="ECO:0007669"/>
    <property type="project" value="UniProtKB-KW"/>
</dbReference>
<dbReference type="GO" id="GO:0047480">
    <property type="term" value="F:UDP-N-acetylmuramoyl-tripeptide-D-alanyl-D-alanine ligase activity"/>
    <property type="evidence" value="ECO:0007669"/>
    <property type="project" value="UniProtKB-UniRule"/>
</dbReference>
<name>A0A220MDJ6_9BACL</name>
<keyword evidence="8 10" id="KW-0131">Cell cycle</keyword>
<evidence type="ECO:0000256" key="5">
    <source>
        <dbReference type="ARBA" id="ARBA00022840"/>
    </source>
</evidence>
<evidence type="ECO:0000259" key="13">
    <source>
        <dbReference type="Pfam" id="PF02875"/>
    </source>
</evidence>
<evidence type="ECO:0000256" key="6">
    <source>
        <dbReference type="ARBA" id="ARBA00022960"/>
    </source>
</evidence>
<dbReference type="HAMAP" id="MF_02019">
    <property type="entry name" value="MurF"/>
    <property type="match status" value="1"/>
</dbReference>
<feature type="domain" description="Mur ligase central" evidence="14">
    <location>
        <begin position="113"/>
        <end position="300"/>
    </location>
</feature>
<organism evidence="15 16">
    <name type="scientific">Brevibacillus formosus</name>
    <dbReference type="NCBI Taxonomy" id="54913"/>
    <lineage>
        <taxon>Bacteria</taxon>
        <taxon>Bacillati</taxon>
        <taxon>Bacillota</taxon>
        <taxon>Bacilli</taxon>
        <taxon>Bacillales</taxon>
        <taxon>Paenibacillaceae</taxon>
        <taxon>Brevibacillus</taxon>
    </lineage>
</organism>
<keyword evidence="4 10" id="KW-0547">Nucleotide-binding</keyword>
<evidence type="ECO:0000259" key="14">
    <source>
        <dbReference type="Pfam" id="PF08245"/>
    </source>
</evidence>
<dbReference type="Proteomes" id="UP000197781">
    <property type="component" value="Chromosome"/>
</dbReference>
<dbReference type="InterPro" id="IPR036615">
    <property type="entry name" value="Mur_ligase_C_dom_sf"/>
</dbReference>
<feature type="domain" description="Mur ligase N-terminal catalytic" evidence="12">
    <location>
        <begin position="29"/>
        <end position="76"/>
    </location>
</feature>
<feature type="domain" description="Mur ligase C-terminal" evidence="13">
    <location>
        <begin position="322"/>
        <end position="444"/>
    </location>
</feature>
<feature type="binding site" evidence="10">
    <location>
        <begin position="115"/>
        <end position="121"/>
    </location>
    <ligand>
        <name>ATP</name>
        <dbReference type="ChEBI" id="CHEBI:30616"/>
    </ligand>
</feature>
<keyword evidence="7 10" id="KW-0573">Peptidoglycan synthesis</keyword>
<dbReference type="GO" id="GO:0051301">
    <property type="term" value="P:cell division"/>
    <property type="evidence" value="ECO:0007669"/>
    <property type="project" value="UniProtKB-KW"/>
</dbReference>
<dbReference type="EMBL" id="CP018145">
    <property type="protein sequence ID" value="ASJ53035.1"/>
    <property type="molecule type" value="Genomic_DNA"/>
</dbReference>
<evidence type="ECO:0000256" key="11">
    <source>
        <dbReference type="RuleBase" id="RU004136"/>
    </source>
</evidence>
<dbReference type="InterPro" id="IPR013221">
    <property type="entry name" value="Mur_ligase_cen"/>
</dbReference>
<evidence type="ECO:0000256" key="7">
    <source>
        <dbReference type="ARBA" id="ARBA00022984"/>
    </source>
</evidence>
<dbReference type="Gene3D" id="3.40.1190.10">
    <property type="entry name" value="Mur-like, catalytic domain"/>
    <property type="match status" value="1"/>
</dbReference>
<comment type="catalytic activity">
    <reaction evidence="10 11">
        <text>D-alanyl-D-alanine + UDP-N-acetyl-alpha-D-muramoyl-L-alanyl-gamma-D-glutamyl-meso-2,6-diaminopimelate + ATP = UDP-N-acetyl-alpha-D-muramoyl-L-alanyl-gamma-D-glutamyl-meso-2,6-diaminopimeloyl-D-alanyl-D-alanine + ADP + phosphate + H(+)</text>
        <dbReference type="Rhea" id="RHEA:28374"/>
        <dbReference type="ChEBI" id="CHEBI:15378"/>
        <dbReference type="ChEBI" id="CHEBI:30616"/>
        <dbReference type="ChEBI" id="CHEBI:43474"/>
        <dbReference type="ChEBI" id="CHEBI:57822"/>
        <dbReference type="ChEBI" id="CHEBI:61386"/>
        <dbReference type="ChEBI" id="CHEBI:83905"/>
        <dbReference type="ChEBI" id="CHEBI:456216"/>
        <dbReference type="EC" id="6.3.2.10"/>
    </reaction>
</comment>
<accession>A0A220MDJ6</accession>
<dbReference type="Pfam" id="PF08245">
    <property type="entry name" value="Mur_ligase_M"/>
    <property type="match status" value="1"/>
</dbReference>
<dbReference type="Gene3D" id="3.90.190.20">
    <property type="entry name" value="Mur ligase, C-terminal domain"/>
    <property type="match status" value="1"/>
</dbReference>
<dbReference type="InterPro" id="IPR051046">
    <property type="entry name" value="MurCDEF_CellWall_CoF430Synth"/>
</dbReference>
<comment type="similarity">
    <text evidence="10">Belongs to the MurCDEF family. MurF subfamily.</text>
</comment>
<dbReference type="UniPathway" id="UPA00219"/>
<evidence type="ECO:0000313" key="15">
    <source>
        <dbReference type="EMBL" id="ASJ53035.1"/>
    </source>
</evidence>
<dbReference type="SUPFAM" id="SSF53244">
    <property type="entry name" value="MurD-like peptide ligases, peptide-binding domain"/>
    <property type="match status" value="1"/>
</dbReference>
<dbReference type="Pfam" id="PF02875">
    <property type="entry name" value="Mur_ligase_C"/>
    <property type="match status" value="1"/>
</dbReference>
<dbReference type="GO" id="GO:0005524">
    <property type="term" value="F:ATP binding"/>
    <property type="evidence" value="ECO:0007669"/>
    <property type="project" value="UniProtKB-UniRule"/>
</dbReference>
<evidence type="ECO:0000313" key="16">
    <source>
        <dbReference type="Proteomes" id="UP000197781"/>
    </source>
</evidence>
<dbReference type="PANTHER" id="PTHR43024">
    <property type="entry name" value="UDP-N-ACETYLMURAMOYL-TRIPEPTIDE--D-ALANYL-D-ALANINE LIGASE"/>
    <property type="match status" value="1"/>
</dbReference>
<evidence type="ECO:0000256" key="1">
    <source>
        <dbReference type="ARBA" id="ARBA00022490"/>
    </source>
</evidence>
<keyword evidence="2 10" id="KW-0436">Ligase</keyword>
<dbReference type="GO" id="GO:0071555">
    <property type="term" value="P:cell wall organization"/>
    <property type="evidence" value="ECO:0007669"/>
    <property type="project" value="UniProtKB-KW"/>
</dbReference>
<comment type="function">
    <text evidence="10 11">Involved in cell wall formation. Catalyzes the final step in the synthesis of UDP-N-acetylmuramoyl-pentapeptide, the precursor of murein.</text>
</comment>
<dbReference type="RefSeq" id="WP_088906889.1">
    <property type="nucleotide sequence ID" value="NZ_CP018145.1"/>
</dbReference>
<evidence type="ECO:0000256" key="8">
    <source>
        <dbReference type="ARBA" id="ARBA00023306"/>
    </source>
</evidence>
<dbReference type="EC" id="6.3.2.10" evidence="10 11"/>
<dbReference type="InterPro" id="IPR036565">
    <property type="entry name" value="Mur-like_cat_sf"/>
</dbReference>
<dbReference type="AlphaFoldDB" id="A0A220MDJ6"/>
<evidence type="ECO:0000256" key="10">
    <source>
        <dbReference type="HAMAP-Rule" id="MF_02019"/>
    </source>
</evidence>
<dbReference type="InterPro" id="IPR004101">
    <property type="entry name" value="Mur_ligase_C"/>
</dbReference>
<dbReference type="Pfam" id="PF01225">
    <property type="entry name" value="Mur_ligase"/>
    <property type="match status" value="1"/>
</dbReference>
<evidence type="ECO:0000259" key="12">
    <source>
        <dbReference type="Pfam" id="PF01225"/>
    </source>
</evidence>
<dbReference type="SUPFAM" id="SSF53623">
    <property type="entry name" value="MurD-like peptide ligases, catalytic domain"/>
    <property type="match status" value="1"/>
</dbReference>
<dbReference type="PANTHER" id="PTHR43024:SF1">
    <property type="entry name" value="UDP-N-ACETYLMURAMOYL-TRIPEPTIDE--D-ALANYL-D-ALANINE LIGASE"/>
    <property type="match status" value="1"/>
</dbReference>
<comment type="subcellular location">
    <subcellularLocation>
        <location evidence="10 11">Cytoplasm</location>
    </subcellularLocation>
</comment>
<dbReference type="NCBIfam" id="TIGR01143">
    <property type="entry name" value="murF"/>
    <property type="match status" value="1"/>
</dbReference>
<dbReference type="InterPro" id="IPR000713">
    <property type="entry name" value="Mur_ligase_N"/>
</dbReference>
<keyword evidence="5 10" id="KW-0067">ATP-binding</keyword>
<sequence length="460" mass="50073">MKPIALDQAAIKAEGILLAGSPGLALSSVHFDTRELTAGSLFVALTGGARDGHDFLLQAAEQGAVAALVSNQEKIPANLPNDFGLILVNDTLRGFQKLAAAYRKSFSFPHIAITGSIGKTTVKDIVAHVLASRSPVYKTYKNFNNHIGVPLSLLQMEEKHQAAVLELGMNHAGEIDLLASLVQPDVSVITFIGESHIEYFGTREKIALAKAELLPHTALDGLVLLNKDSEYLRLIAHLYPGDIMYYSVNEKADIWAEQIETVEGGTRFKVCFASGEHFEAFLPLHGRHSVLNALPAVAIAKRLGMDTEQIAHALSTVQLSAMRFEQINSKHGTVYISDAYNASPVSMEAAVRTFAELYPERARVVVLGDMYELGPESADMHAGVGASIQDIAERFELLVTIGEDSRHLHDAYSGKKLHFSTKAEALAALLSLRDEKHTFLFKASKGMSLWTLIPDLEGHE</sequence>
<keyword evidence="9 10" id="KW-0961">Cell wall biogenesis/degradation</keyword>
<dbReference type="InterPro" id="IPR005863">
    <property type="entry name" value="UDP-N-AcMur_synth"/>
</dbReference>
<dbReference type="GO" id="GO:0009252">
    <property type="term" value="P:peptidoglycan biosynthetic process"/>
    <property type="evidence" value="ECO:0007669"/>
    <property type="project" value="UniProtKB-UniRule"/>
</dbReference>
<dbReference type="KEGG" id="bfm:BP422_05380"/>
<dbReference type="SUPFAM" id="SSF63418">
    <property type="entry name" value="MurE/MurF N-terminal domain"/>
    <property type="match status" value="1"/>
</dbReference>
<comment type="pathway">
    <text evidence="10 11">Cell wall biogenesis; peptidoglycan biosynthesis.</text>
</comment>
<dbReference type="GO" id="GO:0005737">
    <property type="term" value="C:cytoplasm"/>
    <property type="evidence" value="ECO:0007669"/>
    <property type="project" value="UniProtKB-SubCell"/>
</dbReference>
<evidence type="ECO:0000256" key="4">
    <source>
        <dbReference type="ARBA" id="ARBA00022741"/>
    </source>
</evidence>
<keyword evidence="3 10" id="KW-0132">Cell division</keyword>
<evidence type="ECO:0000256" key="3">
    <source>
        <dbReference type="ARBA" id="ARBA00022618"/>
    </source>
</evidence>
<dbReference type="Gene3D" id="3.40.1390.10">
    <property type="entry name" value="MurE/MurF, N-terminal domain"/>
    <property type="match status" value="1"/>
</dbReference>
<evidence type="ECO:0000256" key="2">
    <source>
        <dbReference type="ARBA" id="ARBA00022598"/>
    </source>
</evidence>
<keyword evidence="6 10" id="KW-0133">Cell shape</keyword>
<keyword evidence="1 10" id="KW-0963">Cytoplasm</keyword>
<dbReference type="GO" id="GO:0008766">
    <property type="term" value="F:UDP-N-acetylmuramoylalanyl-D-glutamyl-2,6-diaminopimelate-D-alanyl-D-alanine ligase activity"/>
    <property type="evidence" value="ECO:0007669"/>
    <property type="project" value="RHEA"/>
</dbReference>
<reference evidence="15 16" key="1">
    <citation type="submission" date="2016-11" db="EMBL/GenBank/DDBJ databases">
        <authorList>
            <person name="Jaros S."/>
            <person name="Januszkiewicz K."/>
            <person name="Wedrychowicz H."/>
        </authorList>
    </citation>
    <scope>NUCLEOTIDE SEQUENCE [LARGE SCALE GENOMIC DNA]</scope>
    <source>
        <strain evidence="15 16">NF2</strain>
    </source>
</reference>